<dbReference type="SUPFAM" id="SSF48726">
    <property type="entry name" value="Immunoglobulin"/>
    <property type="match status" value="1"/>
</dbReference>
<reference evidence="3" key="1">
    <citation type="submission" date="2023-12" db="EMBL/GenBank/DDBJ databases">
        <authorList>
            <person name="Brown T."/>
        </authorList>
    </citation>
    <scope>NUCLEOTIDE SEQUENCE</scope>
</reference>
<feature type="chain" id="PRO_5045437346" description="Ig-like domain-containing protein" evidence="1">
    <location>
        <begin position="22"/>
        <end position="137"/>
    </location>
</feature>
<dbReference type="Pfam" id="PF07686">
    <property type="entry name" value="V-set"/>
    <property type="match status" value="1"/>
</dbReference>
<evidence type="ECO:0000256" key="1">
    <source>
        <dbReference type="SAM" id="SignalP"/>
    </source>
</evidence>
<dbReference type="InterPro" id="IPR036179">
    <property type="entry name" value="Ig-like_dom_sf"/>
</dbReference>
<dbReference type="Gene3D" id="2.60.40.10">
    <property type="entry name" value="Immunoglobulins"/>
    <property type="match status" value="1"/>
</dbReference>
<dbReference type="InterPro" id="IPR007110">
    <property type="entry name" value="Ig-like_dom"/>
</dbReference>
<evidence type="ECO:0000259" key="2">
    <source>
        <dbReference type="PROSITE" id="PS50835"/>
    </source>
</evidence>
<evidence type="ECO:0000313" key="4">
    <source>
        <dbReference type="Proteomes" id="UP001314169"/>
    </source>
</evidence>
<organism evidence="3 4">
    <name type="scientific">Pipistrellus nathusii</name>
    <name type="common">Nathusius' pipistrelle</name>
    <dbReference type="NCBI Taxonomy" id="59473"/>
    <lineage>
        <taxon>Eukaryota</taxon>
        <taxon>Metazoa</taxon>
        <taxon>Chordata</taxon>
        <taxon>Craniata</taxon>
        <taxon>Vertebrata</taxon>
        <taxon>Euteleostomi</taxon>
        <taxon>Mammalia</taxon>
        <taxon>Eutheria</taxon>
        <taxon>Laurasiatheria</taxon>
        <taxon>Chiroptera</taxon>
        <taxon>Yangochiroptera</taxon>
        <taxon>Vespertilionidae</taxon>
        <taxon>Pipistrellus</taxon>
    </lineage>
</organism>
<evidence type="ECO:0000313" key="3">
    <source>
        <dbReference type="EMBL" id="CAK6440017.1"/>
    </source>
</evidence>
<accession>A0ABN9ZUR5</accession>
<dbReference type="PROSITE" id="PS50835">
    <property type="entry name" value="IG_LIKE"/>
    <property type="match status" value="1"/>
</dbReference>
<feature type="signal peptide" evidence="1">
    <location>
        <begin position="1"/>
        <end position="21"/>
    </location>
</feature>
<dbReference type="SMART" id="SM00406">
    <property type="entry name" value="IGv"/>
    <property type="match status" value="1"/>
</dbReference>
<name>A0ABN9ZUR5_PIPNA</name>
<dbReference type="SMART" id="SM00409">
    <property type="entry name" value="IG"/>
    <property type="match status" value="1"/>
</dbReference>
<dbReference type="InterPro" id="IPR013106">
    <property type="entry name" value="Ig_V-set"/>
</dbReference>
<protein>
    <recommendedName>
        <fullName evidence="2">Ig-like domain-containing protein</fullName>
    </recommendedName>
</protein>
<dbReference type="PANTHER" id="PTHR23267">
    <property type="entry name" value="IMMUNOGLOBULIN LIGHT CHAIN"/>
    <property type="match status" value="1"/>
</dbReference>
<feature type="domain" description="Ig-like" evidence="2">
    <location>
        <begin position="5"/>
        <end position="109"/>
    </location>
</feature>
<proteinExistence type="predicted"/>
<dbReference type="InterPro" id="IPR050150">
    <property type="entry name" value="IgV_Light_Chain"/>
</dbReference>
<dbReference type="InterPro" id="IPR003599">
    <property type="entry name" value="Ig_sub"/>
</dbReference>
<keyword evidence="1" id="KW-0732">Signal</keyword>
<dbReference type="InterPro" id="IPR013783">
    <property type="entry name" value="Ig-like_fold"/>
</dbReference>
<sequence length="137" mass="14320">MAWAPLLLALLAHSSESGVQAGLTQEASLSGSPGEKVSLTCRGDSNNVGSYGAGWYQQVPGGAPKTVMLGSSRPSGIPDRFSGSKSGNTASLDITSLQVGDEGIYYCLAWDKGISGHTLLHPHRELRQKPALVSDRP</sequence>
<dbReference type="EMBL" id="OY882876">
    <property type="protein sequence ID" value="CAK6440017.1"/>
    <property type="molecule type" value="Genomic_DNA"/>
</dbReference>
<keyword evidence="4" id="KW-1185">Reference proteome</keyword>
<gene>
    <name evidence="3" type="ORF">MPIPNATIZW_LOCUS8323</name>
</gene>
<dbReference type="Proteomes" id="UP001314169">
    <property type="component" value="Chromosome 19"/>
</dbReference>